<dbReference type="SUPFAM" id="SSF50022">
    <property type="entry name" value="ISP domain"/>
    <property type="match status" value="1"/>
</dbReference>
<sequence length="76" mass="8220">MNTPARLADGRLVVRHGARDYVIPETCPHKGAPLADAYLAGPFLRCPWHGATFDVRTGQRLRGPVCPNLAPSEGDL</sequence>
<dbReference type="GO" id="GO:0016705">
    <property type="term" value="F:oxidoreductase activity, acting on paired donors, with incorporation or reduction of molecular oxygen"/>
    <property type="evidence" value="ECO:0007669"/>
    <property type="project" value="UniProtKB-ARBA"/>
</dbReference>
<dbReference type="GO" id="GO:0046872">
    <property type="term" value="F:metal ion binding"/>
    <property type="evidence" value="ECO:0007669"/>
    <property type="project" value="UniProtKB-KW"/>
</dbReference>
<protein>
    <submittedName>
        <fullName evidence="6">Rieske-like 2Fe-2S protein</fullName>
    </submittedName>
</protein>
<dbReference type="AlphaFoldDB" id="A0A3N1DBE0"/>
<keyword evidence="3" id="KW-0408">Iron</keyword>
<evidence type="ECO:0000256" key="4">
    <source>
        <dbReference type="ARBA" id="ARBA00023014"/>
    </source>
</evidence>
<comment type="caution">
    <text evidence="6">The sequence shown here is derived from an EMBL/GenBank/DDBJ whole genome shotgun (WGS) entry which is preliminary data.</text>
</comment>
<dbReference type="GO" id="GO:0051537">
    <property type="term" value="F:2 iron, 2 sulfur cluster binding"/>
    <property type="evidence" value="ECO:0007669"/>
    <property type="project" value="UniProtKB-KW"/>
</dbReference>
<keyword evidence="2" id="KW-0479">Metal-binding</keyword>
<dbReference type="Gene3D" id="2.102.10.10">
    <property type="entry name" value="Rieske [2Fe-2S] iron-sulphur domain"/>
    <property type="match status" value="1"/>
</dbReference>
<keyword evidence="1" id="KW-0001">2Fe-2S</keyword>
<accession>A0A3N1DBE0</accession>
<dbReference type="InterPro" id="IPR036922">
    <property type="entry name" value="Rieske_2Fe-2S_sf"/>
</dbReference>
<keyword evidence="4" id="KW-0411">Iron-sulfur</keyword>
<dbReference type="Pfam" id="PF00355">
    <property type="entry name" value="Rieske"/>
    <property type="match status" value="1"/>
</dbReference>
<evidence type="ECO:0000259" key="5">
    <source>
        <dbReference type="PROSITE" id="PS51296"/>
    </source>
</evidence>
<dbReference type="GO" id="GO:0004497">
    <property type="term" value="F:monooxygenase activity"/>
    <property type="evidence" value="ECO:0007669"/>
    <property type="project" value="UniProtKB-ARBA"/>
</dbReference>
<dbReference type="Proteomes" id="UP000272400">
    <property type="component" value="Unassembled WGS sequence"/>
</dbReference>
<evidence type="ECO:0000313" key="6">
    <source>
        <dbReference type="EMBL" id="ROO90830.1"/>
    </source>
</evidence>
<organism evidence="6 7">
    <name type="scientific">Actinocorallia herbida</name>
    <dbReference type="NCBI Taxonomy" id="58109"/>
    <lineage>
        <taxon>Bacteria</taxon>
        <taxon>Bacillati</taxon>
        <taxon>Actinomycetota</taxon>
        <taxon>Actinomycetes</taxon>
        <taxon>Streptosporangiales</taxon>
        <taxon>Thermomonosporaceae</taxon>
        <taxon>Actinocorallia</taxon>
    </lineage>
</organism>
<evidence type="ECO:0000256" key="3">
    <source>
        <dbReference type="ARBA" id="ARBA00023004"/>
    </source>
</evidence>
<dbReference type="EMBL" id="RJKE01000001">
    <property type="protein sequence ID" value="ROO90830.1"/>
    <property type="molecule type" value="Genomic_DNA"/>
</dbReference>
<evidence type="ECO:0000256" key="1">
    <source>
        <dbReference type="ARBA" id="ARBA00022714"/>
    </source>
</evidence>
<name>A0A3N1DBE0_9ACTN</name>
<evidence type="ECO:0000313" key="7">
    <source>
        <dbReference type="Proteomes" id="UP000272400"/>
    </source>
</evidence>
<proteinExistence type="predicted"/>
<keyword evidence="7" id="KW-1185">Reference proteome</keyword>
<feature type="domain" description="Rieske" evidence="5">
    <location>
        <begin position="1"/>
        <end position="76"/>
    </location>
</feature>
<dbReference type="PROSITE" id="PS51296">
    <property type="entry name" value="RIESKE"/>
    <property type="match status" value="1"/>
</dbReference>
<dbReference type="InterPro" id="IPR017941">
    <property type="entry name" value="Rieske_2Fe-2S"/>
</dbReference>
<reference evidence="6 7" key="1">
    <citation type="submission" date="2018-11" db="EMBL/GenBank/DDBJ databases">
        <title>Sequencing the genomes of 1000 actinobacteria strains.</title>
        <authorList>
            <person name="Klenk H.-P."/>
        </authorList>
    </citation>
    <scope>NUCLEOTIDE SEQUENCE [LARGE SCALE GENOMIC DNA]</scope>
    <source>
        <strain evidence="6 7">DSM 44254</strain>
    </source>
</reference>
<evidence type="ECO:0000256" key="2">
    <source>
        <dbReference type="ARBA" id="ARBA00022723"/>
    </source>
</evidence>
<gene>
    <name evidence="6" type="ORF">EDD29_8569</name>
</gene>
<dbReference type="RefSeq" id="WP_170201787.1">
    <property type="nucleotide sequence ID" value="NZ_RJKE01000001.1"/>
</dbReference>